<dbReference type="Proteomes" id="UP000028525">
    <property type="component" value="Unassembled WGS sequence"/>
</dbReference>
<dbReference type="OrthoDB" id="69650at2"/>
<evidence type="ECO:0000313" key="2">
    <source>
        <dbReference type="Proteomes" id="UP000028525"/>
    </source>
</evidence>
<accession>A0A084JGC1</accession>
<name>A0A084JGC1_9FIRM</name>
<evidence type="ECO:0000313" key="1">
    <source>
        <dbReference type="EMBL" id="KEZ88005.1"/>
    </source>
</evidence>
<dbReference type="AlphaFoldDB" id="A0A084JGC1"/>
<comment type="caution">
    <text evidence="1">The sequence shown here is derived from an EMBL/GenBank/DDBJ whole genome shotgun (WGS) entry which is preliminary data.</text>
</comment>
<gene>
    <name evidence="1" type="ORF">IO98_19405</name>
</gene>
<dbReference type="SUPFAM" id="SSF109854">
    <property type="entry name" value="DinB/YfiT-like putative metalloenzymes"/>
    <property type="match status" value="1"/>
</dbReference>
<evidence type="ECO:0008006" key="3">
    <source>
        <dbReference type="Google" id="ProtNLM"/>
    </source>
</evidence>
<dbReference type="STRING" id="29354.IO98_19405"/>
<protein>
    <recommendedName>
        <fullName evidence="3">DinB-like domain-containing protein</fullName>
    </recommendedName>
</protein>
<dbReference type="RefSeq" id="WP_038283867.1">
    <property type="nucleotide sequence ID" value="NZ_JPME01000027.1"/>
</dbReference>
<reference evidence="1 2" key="1">
    <citation type="submission" date="2014-07" db="EMBL/GenBank/DDBJ databases">
        <title>Draft genome of Clostridium celerecrescens 152B isolated from sediments associated with methane hydrate from Krishna Godavari basin.</title>
        <authorList>
            <person name="Honkalas V.S."/>
            <person name="Dabir A.P."/>
            <person name="Arora P."/>
            <person name="Dhakephalkar P.K."/>
        </authorList>
    </citation>
    <scope>NUCLEOTIDE SEQUENCE [LARGE SCALE GENOMIC DNA]</scope>
    <source>
        <strain evidence="1 2">152B</strain>
    </source>
</reference>
<proteinExistence type="predicted"/>
<dbReference type="InterPro" id="IPR034660">
    <property type="entry name" value="DinB/YfiT-like"/>
</dbReference>
<organism evidence="1 2">
    <name type="scientific">Lacrimispora celerecrescens</name>
    <dbReference type="NCBI Taxonomy" id="29354"/>
    <lineage>
        <taxon>Bacteria</taxon>
        <taxon>Bacillati</taxon>
        <taxon>Bacillota</taxon>
        <taxon>Clostridia</taxon>
        <taxon>Lachnospirales</taxon>
        <taxon>Lachnospiraceae</taxon>
        <taxon>Lacrimispora</taxon>
    </lineage>
</organism>
<sequence>MEEILLVNIITEQTTRALWEVKNIIDCVPDELWNKEYCEMPCWKHIYHMLHSLDLWFINPRDKEYTEPDIHEMDLNSLDVIPSKSLIREEINDYFVNIDIKIKNYLAQLTDKQLLDTPPDCEYNKFTLILAQFRHLHSHMGMIMGFIIDDTGLWPRVLGLENPFPIGEYKRYI</sequence>
<keyword evidence="2" id="KW-1185">Reference proteome</keyword>
<dbReference type="EMBL" id="JPME01000027">
    <property type="protein sequence ID" value="KEZ88005.1"/>
    <property type="molecule type" value="Genomic_DNA"/>
</dbReference>